<feature type="domain" description="FAD-binding PCMH-type" evidence="3">
    <location>
        <begin position="11"/>
        <end position="177"/>
    </location>
</feature>
<dbReference type="Pfam" id="PF01565">
    <property type="entry name" value="FAD_binding_4"/>
    <property type="match status" value="1"/>
</dbReference>
<keyword evidence="5" id="KW-1185">Reference proteome</keyword>
<dbReference type="SUPFAM" id="SSF56176">
    <property type="entry name" value="FAD-binding/transporter-associated domain-like"/>
    <property type="match status" value="1"/>
</dbReference>
<dbReference type="InterPro" id="IPR010031">
    <property type="entry name" value="FAD_lactone_oxidase-like"/>
</dbReference>
<dbReference type="Gene3D" id="3.30.70.2530">
    <property type="match status" value="1"/>
</dbReference>
<dbReference type="InterPro" id="IPR016166">
    <property type="entry name" value="FAD-bd_PCMH"/>
</dbReference>
<dbReference type="Gene3D" id="3.30.43.10">
    <property type="entry name" value="Uridine Diphospho-n-acetylenolpyruvylglucosamine Reductase, domain 2"/>
    <property type="match status" value="1"/>
</dbReference>
<name>A0ABV8WRP2_9BACI</name>
<reference evidence="5" key="1">
    <citation type="journal article" date="2019" name="Int. J. Syst. Evol. Microbiol.">
        <title>The Global Catalogue of Microorganisms (GCM) 10K type strain sequencing project: providing services to taxonomists for standard genome sequencing and annotation.</title>
        <authorList>
            <consortium name="The Broad Institute Genomics Platform"/>
            <consortium name="The Broad Institute Genome Sequencing Center for Infectious Disease"/>
            <person name="Wu L."/>
            <person name="Ma J."/>
        </authorList>
    </citation>
    <scope>NUCLEOTIDE SEQUENCE [LARGE SCALE GENOMIC DNA]</scope>
    <source>
        <strain evidence="5">CCUG 37865</strain>
    </source>
</reference>
<dbReference type="Gene3D" id="3.30.70.2520">
    <property type="match status" value="1"/>
</dbReference>
<accession>A0ABV8WRP2</accession>
<dbReference type="InterPro" id="IPR006094">
    <property type="entry name" value="Oxid_FAD_bind_N"/>
</dbReference>
<sequence length="421" mass="47648">MTKQRNWAGNYIYNTTNWHYPETVEEIQQLVKKCNRLKVVGSRHSFNDIADSTEHMVSLEKLNKVVSFNKEGRKITIEAGMKYSEVSQYLEGTGLALHNLASLPHISVAGACATATHGSGDKNGNLATIVNGMEFVNASGDIISLSHEKNEEEMKALAVSLGAMGIITKLTLNLVPDFQIRQDVYENLPFAEFQANYDAIFSSSYSVSLFTNWKSEYFNQVWLKRAVTSEQDSFEVKSAFFGAKLATVKLHPISGHGAEHCTDQLGIAGPWHDRLSHFRMNFTPSSGKELQSEYIIPREYVSDAIKALGTVSDKIAPLLLVSEIRSIAADDLWMSMNYKQDSIGIHFTWQDNWEAVKQVLPEIEAALEPFHARPHWGKLFTMAPDRVQSFYEKLPQFRELVQKYDPEGKFRNAFLEKYIFE</sequence>
<dbReference type="PIRSF" id="PIRSF000136">
    <property type="entry name" value="LGO_GLO"/>
    <property type="match status" value="1"/>
</dbReference>
<dbReference type="Proteomes" id="UP001595882">
    <property type="component" value="Unassembled WGS sequence"/>
</dbReference>
<dbReference type="PROSITE" id="PS51387">
    <property type="entry name" value="FAD_PCMH"/>
    <property type="match status" value="1"/>
</dbReference>
<dbReference type="Gene3D" id="1.10.45.10">
    <property type="entry name" value="Vanillyl-alcohol Oxidase, Chain A, domain 4"/>
    <property type="match status" value="1"/>
</dbReference>
<evidence type="ECO:0000313" key="4">
    <source>
        <dbReference type="EMBL" id="MFC4402465.1"/>
    </source>
</evidence>
<dbReference type="RefSeq" id="WP_390250083.1">
    <property type="nucleotide sequence ID" value="NZ_JBHSDT010000004.1"/>
</dbReference>
<dbReference type="Pfam" id="PF04030">
    <property type="entry name" value="ALO"/>
    <property type="match status" value="1"/>
</dbReference>
<dbReference type="InterPro" id="IPR016169">
    <property type="entry name" value="FAD-bd_PCMH_sub2"/>
</dbReference>
<keyword evidence="1" id="KW-0285">Flavoprotein</keyword>
<dbReference type="InterPro" id="IPR007173">
    <property type="entry name" value="ALO_C"/>
</dbReference>
<gene>
    <name evidence="4" type="ORF">ACFOY7_05215</name>
</gene>
<dbReference type="PANTHER" id="PTHR43762:SF1">
    <property type="entry name" value="D-ARABINONO-1,4-LACTONE OXIDASE"/>
    <property type="match status" value="1"/>
</dbReference>
<evidence type="ECO:0000259" key="3">
    <source>
        <dbReference type="PROSITE" id="PS51387"/>
    </source>
</evidence>
<protein>
    <submittedName>
        <fullName evidence="4">FAD-binding protein</fullName>
    </submittedName>
</protein>
<dbReference type="InterPro" id="IPR016167">
    <property type="entry name" value="FAD-bd_PCMH_sub1"/>
</dbReference>
<dbReference type="PANTHER" id="PTHR43762">
    <property type="entry name" value="L-GULONOLACTONE OXIDASE"/>
    <property type="match status" value="1"/>
</dbReference>
<evidence type="ECO:0000313" key="5">
    <source>
        <dbReference type="Proteomes" id="UP001595882"/>
    </source>
</evidence>
<dbReference type="InterPro" id="IPR036318">
    <property type="entry name" value="FAD-bd_PCMH-like_sf"/>
</dbReference>
<dbReference type="Gene3D" id="3.30.465.10">
    <property type="match status" value="1"/>
</dbReference>
<comment type="caution">
    <text evidence="4">The sequence shown here is derived from an EMBL/GenBank/DDBJ whole genome shotgun (WGS) entry which is preliminary data.</text>
</comment>
<keyword evidence="2" id="KW-0560">Oxidoreductase</keyword>
<dbReference type="EMBL" id="JBHSDT010000004">
    <property type="protein sequence ID" value="MFC4402465.1"/>
    <property type="molecule type" value="Genomic_DNA"/>
</dbReference>
<proteinExistence type="predicted"/>
<organism evidence="4 5">
    <name type="scientific">Gracilibacillus xinjiangensis</name>
    <dbReference type="NCBI Taxonomy" id="1193282"/>
    <lineage>
        <taxon>Bacteria</taxon>
        <taxon>Bacillati</taxon>
        <taxon>Bacillota</taxon>
        <taxon>Bacilli</taxon>
        <taxon>Bacillales</taxon>
        <taxon>Bacillaceae</taxon>
        <taxon>Gracilibacillus</taxon>
    </lineage>
</organism>
<dbReference type="InterPro" id="IPR016171">
    <property type="entry name" value="Vanillyl_alc_oxidase_C-sub2"/>
</dbReference>
<evidence type="ECO:0000256" key="2">
    <source>
        <dbReference type="ARBA" id="ARBA00023002"/>
    </source>
</evidence>
<evidence type="ECO:0000256" key="1">
    <source>
        <dbReference type="ARBA" id="ARBA00022630"/>
    </source>
</evidence>